<evidence type="ECO:0000256" key="2">
    <source>
        <dbReference type="ARBA" id="ARBA00023163"/>
    </source>
</evidence>
<dbReference type="Pfam" id="PF00455">
    <property type="entry name" value="DeoRC"/>
    <property type="match status" value="1"/>
</dbReference>
<feature type="domain" description="HTH deoR-type" evidence="3">
    <location>
        <begin position="2"/>
        <end position="58"/>
    </location>
</feature>
<keyword evidence="5" id="KW-1185">Reference proteome</keyword>
<dbReference type="PANTHER" id="PTHR30363:SF46">
    <property type="entry name" value="LYSR FAMILY TRANSCRIPTIONAL REGULATOR"/>
    <property type="match status" value="1"/>
</dbReference>
<dbReference type="AlphaFoldDB" id="A0A923RL19"/>
<dbReference type="Pfam" id="PF08220">
    <property type="entry name" value="HTH_DeoR"/>
    <property type="match status" value="1"/>
</dbReference>
<accession>A0A923RL19</accession>
<dbReference type="Gene3D" id="3.40.50.1360">
    <property type="match status" value="1"/>
</dbReference>
<comment type="caution">
    <text evidence="4">The sequence shown here is derived from an EMBL/GenBank/DDBJ whole genome shotgun (WGS) entry which is preliminary data.</text>
</comment>
<dbReference type="InterPro" id="IPR036390">
    <property type="entry name" value="WH_DNA-bd_sf"/>
</dbReference>
<dbReference type="InterPro" id="IPR050313">
    <property type="entry name" value="Carb_Metab_HTH_regulators"/>
</dbReference>
<dbReference type="Proteomes" id="UP000649345">
    <property type="component" value="Unassembled WGS sequence"/>
</dbReference>
<dbReference type="PANTHER" id="PTHR30363">
    <property type="entry name" value="HTH-TYPE TRANSCRIPTIONAL REGULATOR SRLR-RELATED"/>
    <property type="match status" value="1"/>
</dbReference>
<dbReference type="Gene3D" id="1.10.10.10">
    <property type="entry name" value="Winged helix-like DNA-binding domain superfamily/Winged helix DNA-binding domain"/>
    <property type="match status" value="1"/>
</dbReference>
<dbReference type="SUPFAM" id="SSF100950">
    <property type="entry name" value="NagB/RpiA/CoA transferase-like"/>
    <property type="match status" value="1"/>
</dbReference>
<dbReference type="InterPro" id="IPR037171">
    <property type="entry name" value="NagB/RpiA_transferase-like"/>
</dbReference>
<keyword evidence="1" id="KW-0805">Transcription regulation</keyword>
<dbReference type="PROSITE" id="PS51000">
    <property type="entry name" value="HTH_DEOR_2"/>
    <property type="match status" value="1"/>
</dbReference>
<dbReference type="SUPFAM" id="SSF46785">
    <property type="entry name" value="Winged helix' DNA-binding domain"/>
    <property type="match status" value="1"/>
</dbReference>
<protein>
    <submittedName>
        <fullName evidence="4">DeoR/GlpR transcriptional regulator</fullName>
    </submittedName>
</protein>
<dbReference type="SMART" id="SM01134">
    <property type="entry name" value="DeoRC"/>
    <property type="match status" value="1"/>
</dbReference>
<evidence type="ECO:0000256" key="1">
    <source>
        <dbReference type="ARBA" id="ARBA00023015"/>
    </source>
</evidence>
<reference evidence="4" key="1">
    <citation type="submission" date="2020-08" db="EMBL/GenBank/DDBJ databases">
        <title>Genome public.</title>
        <authorList>
            <person name="Liu C."/>
            <person name="Sun Q."/>
        </authorList>
    </citation>
    <scope>NUCLEOTIDE SEQUENCE</scope>
    <source>
        <strain evidence="4">NSJ-68</strain>
    </source>
</reference>
<dbReference type="SMART" id="SM00420">
    <property type="entry name" value="HTH_DEOR"/>
    <property type="match status" value="1"/>
</dbReference>
<keyword evidence="2" id="KW-0804">Transcription</keyword>
<sequence length="252" mass="27496">MNQLRREKIGKYIQEKGAATVKELGALFPDVSLMTIHRDLEKLEQEGVINRTRGGAISVVQGSSPTEAKLETRMQTNMKAKREMAKKALQLLEPGSAVFLDAGTSSMALAQAMPDMDLNVFTTGPNIALELGKLSIPTIHMCGGTLNRFNQAVSGQSTLRMLEAINIAYAFIGVSGYTAEGGFTCGKEDEMLVKRLMIQRAGKKIMLMDSSKYGRILPYTFGNVEDVDYIISDGKLPEELVSRAERAGTVVL</sequence>
<evidence type="ECO:0000259" key="3">
    <source>
        <dbReference type="PROSITE" id="PS51000"/>
    </source>
</evidence>
<proteinExistence type="predicted"/>
<gene>
    <name evidence="4" type="ORF">H8S44_03120</name>
</gene>
<dbReference type="InterPro" id="IPR001034">
    <property type="entry name" value="DeoR_HTH"/>
</dbReference>
<dbReference type="RefSeq" id="WP_186873297.1">
    <property type="nucleotide sequence ID" value="NZ_JACOOR010000002.1"/>
</dbReference>
<dbReference type="GO" id="GO:0003700">
    <property type="term" value="F:DNA-binding transcription factor activity"/>
    <property type="evidence" value="ECO:0007669"/>
    <property type="project" value="InterPro"/>
</dbReference>
<dbReference type="EMBL" id="JACOOR010000002">
    <property type="protein sequence ID" value="MBC5658764.1"/>
    <property type="molecule type" value="Genomic_DNA"/>
</dbReference>
<name>A0A923RL19_9FIRM</name>
<evidence type="ECO:0000313" key="5">
    <source>
        <dbReference type="Proteomes" id="UP000649345"/>
    </source>
</evidence>
<evidence type="ECO:0000313" key="4">
    <source>
        <dbReference type="EMBL" id="MBC5658764.1"/>
    </source>
</evidence>
<dbReference type="InterPro" id="IPR036388">
    <property type="entry name" value="WH-like_DNA-bd_sf"/>
</dbReference>
<dbReference type="InterPro" id="IPR014036">
    <property type="entry name" value="DeoR-like_C"/>
</dbReference>
<organism evidence="4 5">
    <name type="scientific">Anaerosacchariphilus hominis</name>
    <dbReference type="NCBI Taxonomy" id="2763017"/>
    <lineage>
        <taxon>Bacteria</taxon>
        <taxon>Bacillati</taxon>
        <taxon>Bacillota</taxon>
        <taxon>Clostridia</taxon>
        <taxon>Lachnospirales</taxon>
        <taxon>Lachnospiraceae</taxon>
        <taxon>Anaerosacchariphilus</taxon>
    </lineage>
</organism>